<keyword evidence="2" id="KW-0100">Branched-chain amino acid biosynthesis</keyword>
<proteinExistence type="inferred from homology"/>
<sequence>MSGIVLPEAPEDLSEAPPAMLAELDEPVRIAMWSGPRNISTAMMRSFGNRSDTAVVDEPFYAAYLAHTGLDHPMREEVLASQPRDWRQVINQLIGPVPDEKPVFYQKHMTHHMLPEFGRGWIDQVKSAFLIRAPESVLASYVDKRAEVTLRDIGFVEQFEIFEQVAERLGEAPPVVDAADILADPRRTLAALCDALAIPFRDEMLAWPPGRRREDGVWAPVWYQAVEASTGFGPPRRAVSFDALADPLKPIAIAARIYYEKMRAYRL</sequence>
<dbReference type="InterPro" id="IPR050571">
    <property type="entry name" value="Class-IV_PLP-Dep_Aminotrnsfr"/>
</dbReference>
<comment type="similarity">
    <text evidence="1">Belongs to the class-IV pyridoxal-phosphate-dependent aminotransferase family.</text>
</comment>
<evidence type="ECO:0000313" key="3">
    <source>
        <dbReference type="EMBL" id="MBT9289249.1"/>
    </source>
</evidence>
<dbReference type="Proteomes" id="UP000766595">
    <property type="component" value="Unassembled WGS sequence"/>
</dbReference>
<reference evidence="3 4" key="1">
    <citation type="submission" date="2021-06" db="EMBL/GenBank/DDBJ databases">
        <authorList>
            <person name="Grouzdev D.S."/>
            <person name="Koziaeva V."/>
        </authorList>
    </citation>
    <scope>NUCLEOTIDE SEQUENCE [LARGE SCALE GENOMIC DNA]</scope>
    <source>
        <strain evidence="3 4">22</strain>
    </source>
</reference>
<dbReference type="Pfam" id="PF19798">
    <property type="entry name" value="Sulfotransfer_5"/>
    <property type="match status" value="1"/>
</dbReference>
<accession>A0A947GIC0</accession>
<dbReference type="RefSeq" id="WP_261967887.1">
    <property type="nucleotide sequence ID" value="NZ_JAHHZF010000003.1"/>
</dbReference>
<evidence type="ECO:0000256" key="2">
    <source>
        <dbReference type="ARBA" id="ARBA00023304"/>
    </source>
</evidence>
<dbReference type="PANTHER" id="PTHR42743">
    <property type="entry name" value="AMINO-ACID AMINOTRANSFERASE"/>
    <property type="match status" value="1"/>
</dbReference>
<dbReference type="EMBL" id="JAHHZF010000003">
    <property type="protein sequence ID" value="MBT9289249.1"/>
    <property type="molecule type" value="Genomic_DNA"/>
</dbReference>
<evidence type="ECO:0000256" key="1">
    <source>
        <dbReference type="ARBA" id="ARBA00009320"/>
    </source>
</evidence>
<keyword evidence="4" id="KW-1185">Reference proteome</keyword>
<dbReference type="InterPro" id="IPR027417">
    <property type="entry name" value="P-loop_NTPase"/>
</dbReference>
<dbReference type="SUPFAM" id="SSF52540">
    <property type="entry name" value="P-loop containing nucleoside triphosphate hydrolases"/>
    <property type="match status" value="1"/>
</dbReference>
<dbReference type="GO" id="GO:0009082">
    <property type="term" value="P:branched-chain amino acid biosynthetic process"/>
    <property type="evidence" value="ECO:0007669"/>
    <property type="project" value="UniProtKB-KW"/>
</dbReference>
<keyword evidence="2" id="KW-0028">Amino-acid biosynthesis</keyword>
<comment type="caution">
    <text evidence="3">The sequence shown here is derived from an EMBL/GenBank/DDBJ whole genome shotgun (WGS) entry which is preliminary data.</text>
</comment>
<name>A0A947GIC0_9HYPH</name>
<evidence type="ECO:0000313" key="4">
    <source>
        <dbReference type="Proteomes" id="UP000766595"/>
    </source>
</evidence>
<gene>
    <name evidence="3" type="ORF">KL771_07295</name>
</gene>
<protein>
    <submittedName>
        <fullName evidence="3">Sulfotransferase</fullName>
    </submittedName>
</protein>
<dbReference type="AlphaFoldDB" id="A0A947GIC0"/>
<dbReference type="PANTHER" id="PTHR42743:SF11">
    <property type="entry name" value="AMINODEOXYCHORISMATE LYASE"/>
    <property type="match status" value="1"/>
</dbReference>
<dbReference type="Gene3D" id="3.40.50.300">
    <property type="entry name" value="P-loop containing nucleotide triphosphate hydrolases"/>
    <property type="match status" value="1"/>
</dbReference>
<organism evidence="3 4">
    <name type="scientific">Prosthecodimorpha staleyi</name>
    <dbReference type="NCBI Taxonomy" id="2840188"/>
    <lineage>
        <taxon>Bacteria</taxon>
        <taxon>Pseudomonadati</taxon>
        <taxon>Pseudomonadota</taxon>
        <taxon>Alphaproteobacteria</taxon>
        <taxon>Hyphomicrobiales</taxon>
        <taxon>Ancalomicrobiaceae</taxon>
        <taxon>Prosthecodimorpha</taxon>
    </lineage>
</organism>